<accession>A0A9Q0WTF4</accession>
<evidence type="ECO:0000313" key="1">
    <source>
        <dbReference type="EMBL" id="KAJ6772852.1"/>
    </source>
</evidence>
<reference evidence="1" key="1">
    <citation type="submission" date="2022-11" db="EMBL/GenBank/DDBJ databases">
        <authorList>
            <person name="Hyden B.L."/>
            <person name="Feng K."/>
            <person name="Yates T."/>
            <person name="Jawdy S."/>
            <person name="Smart L.B."/>
            <person name="Muchero W."/>
        </authorList>
    </citation>
    <scope>NUCLEOTIDE SEQUENCE</scope>
    <source>
        <tissue evidence="1">Shoot tip</tissue>
    </source>
</reference>
<organism evidence="1 2">
    <name type="scientific">Salix koriyanagi</name>
    <dbReference type="NCBI Taxonomy" id="2511006"/>
    <lineage>
        <taxon>Eukaryota</taxon>
        <taxon>Viridiplantae</taxon>
        <taxon>Streptophyta</taxon>
        <taxon>Embryophyta</taxon>
        <taxon>Tracheophyta</taxon>
        <taxon>Spermatophyta</taxon>
        <taxon>Magnoliopsida</taxon>
        <taxon>eudicotyledons</taxon>
        <taxon>Gunneridae</taxon>
        <taxon>Pentapetalae</taxon>
        <taxon>rosids</taxon>
        <taxon>fabids</taxon>
        <taxon>Malpighiales</taxon>
        <taxon>Salicaceae</taxon>
        <taxon>Saliceae</taxon>
        <taxon>Salix</taxon>
    </lineage>
</organism>
<dbReference type="Proteomes" id="UP001151752">
    <property type="component" value="Chromosome 10"/>
</dbReference>
<name>A0A9Q0WTF4_9ROSI</name>
<reference evidence="1" key="2">
    <citation type="journal article" date="2023" name="Int. J. Mol. Sci.">
        <title>De Novo Assembly and Annotation of 11 Diverse Shrub Willow (Salix) Genomes Reveals Novel Gene Organization in Sex-Linked Regions.</title>
        <authorList>
            <person name="Hyden B."/>
            <person name="Feng K."/>
            <person name="Yates T.B."/>
            <person name="Jawdy S."/>
            <person name="Cereghino C."/>
            <person name="Smart L.B."/>
            <person name="Muchero W."/>
        </authorList>
    </citation>
    <scope>NUCLEOTIDE SEQUENCE</scope>
    <source>
        <tissue evidence="1">Shoot tip</tissue>
    </source>
</reference>
<evidence type="ECO:0000313" key="2">
    <source>
        <dbReference type="Proteomes" id="UP001151752"/>
    </source>
</evidence>
<sequence>MIPVTILFDGWDPPRMSCMKKENGGEVVAVVICEPAGFATVAPVATTGAGPLSGVVVAPAGSGAGTVTGGVTADVPSSTGVTASATGAATVVSGTAVSSGSGGSATPFSTVVGVVAWTWPLDKVVVGAGTAVVAGKPTTAGFPGSASSRILAELAWERVIAIKIK</sequence>
<proteinExistence type="predicted"/>
<protein>
    <submittedName>
        <fullName evidence="1">Uncharacterized protein</fullName>
    </submittedName>
</protein>
<keyword evidence="2" id="KW-1185">Reference proteome</keyword>
<gene>
    <name evidence="1" type="ORF">OIU74_018964</name>
</gene>
<dbReference type="AlphaFoldDB" id="A0A9Q0WTF4"/>
<dbReference type="EMBL" id="JAPFFM010000002">
    <property type="protein sequence ID" value="KAJ6772852.1"/>
    <property type="molecule type" value="Genomic_DNA"/>
</dbReference>
<comment type="caution">
    <text evidence="1">The sequence shown here is derived from an EMBL/GenBank/DDBJ whole genome shotgun (WGS) entry which is preliminary data.</text>
</comment>